<dbReference type="InterPro" id="IPR023203">
    <property type="entry name" value="TTHA0068_sf"/>
</dbReference>
<dbReference type="AlphaFoldDB" id="A0AAW0K9Q1"/>
<sequence>MAFPCASSLKIFSLSSFSRCFPPQNDFTFFSTSPPPYVPKTHAEKPSKLMKNSFNSSFRLSYRFSAVEDDYDDDDTSDNCSFDEAFMLFNDREYYKCHDYLEALWNMAQEPTRTLIHGILQCAVGFHHLFNQVATSFVGTDDLCLTMDRSERSYQLLGGYGAGQHLYSLQSDLNQIVYIMFYPQRSYGTNMAPRVKLPILNATKEHLLAFEYR</sequence>
<dbReference type="InterPro" id="IPR005500">
    <property type="entry name" value="DUF309"/>
</dbReference>
<dbReference type="Gene3D" id="1.10.3450.10">
    <property type="entry name" value="TTHA0068-like"/>
    <property type="match status" value="1"/>
</dbReference>
<gene>
    <name evidence="1" type="ORF">CFP56_023489</name>
</gene>
<evidence type="ECO:0000313" key="1">
    <source>
        <dbReference type="EMBL" id="KAK7835470.1"/>
    </source>
</evidence>
<dbReference type="Pfam" id="PF03745">
    <property type="entry name" value="DUF309"/>
    <property type="match status" value="1"/>
</dbReference>
<keyword evidence="2" id="KW-1185">Reference proteome</keyword>
<dbReference type="Gramene" id="rna-CFP56_06191">
    <property type="protein sequence ID" value="cds-POF01809.1"/>
    <property type="gene ID" value="gene-CFP56_06191"/>
</dbReference>
<comment type="caution">
    <text evidence="1">The sequence shown here is derived from an EMBL/GenBank/DDBJ whole genome shotgun (WGS) entry which is preliminary data.</text>
</comment>
<organism evidence="1 2">
    <name type="scientific">Quercus suber</name>
    <name type="common">Cork oak</name>
    <dbReference type="NCBI Taxonomy" id="58331"/>
    <lineage>
        <taxon>Eukaryota</taxon>
        <taxon>Viridiplantae</taxon>
        <taxon>Streptophyta</taxon>
        <taxon>Embryophyta</taxon>
        <taxon>Tracheophyta</taxon>
        <taxon>Spermatophyta</taxon>
        <taxon>Magnoliopsida</taxon>
        <taxon>eudicotyledons</taxon>
        <taxon>Gunneridae</taxon>
        <taxon>Pentapetalae</taxon>
        <taxon>rosids</taxon>
        <taxon>fabids</taxon>
        <taxon>Fagales</taxon>
        <taxon>Fagaceae</taxon>
        <taxon>Quercus</taxon>
    </lineage>
</organism>
<protein>
    <submittedName>
        <fullName evidence="1">Uncharacterized protein</fullName>
    </submittedName>
</protein>
<dbReference type="EMBL" id="PKMF04000371">
    <property type="protein sequence ID" value="KAK7835470.1"/>
    <property type="molecule type" value="Genomic_DNA"/>
</dbReference>
<reference evidence="1 2" key="1">
    <citation type="journal article" date="2018" name="Sci. Data">
        <title>The draft genome sequence of cork oak.</title>
        <authorList>
            <person name="Ramos A.M."/>
            <person name="Usie A."/>
            <person name="Barbosa P."/>
            <person name="Barros P.M."/>
            <person name="Capote T."/>
            <person name="Chaves I."/>
            <person name="Simoes F."/>
            <person name="Abreu I."/>
            <person name="Carrasquinho I."/>
            <person name="Faro C."/>
            <person name="Guimaraes J.B."/>
            <person name="Mendonca D."/>
            <person name="Nobrega F."/>
            <person name="Rodrigues L."/>
            <person name="Saibo N.J.M."/>
            <person name="Varela M.C."/>
            <person name="Egas C."/>
            <person name="Matos J."/>
            <person name="Miguel C.M."/>
            <person name="Oliveira M.M."/>
            <person name="Ricardo C.P."/>
            <person name="Goncalves S."/>
        </authorList>
    </citation>
    <scope>NUCLEOTIDE SEQUENCE [LARGE SCALE GENOMIC DNA]</scope>
    <source>
        <strain evidence="2">cv. HL8</strain>
    </source>
</reference>
<dbReference type="Proteomes" id="UP000237347">
    <property type="component" value="Unassembled WGS sequence"/>
</dbReference>
<accession>A0AAW0K9Q1</accession>
<proteinExistence type="predicted"/>
<dbReference type="SUPFAM" id="SSF140663">
    <property type="entry name" value="TTHA0068-like"/>
    <property type="match status" value="1"/>
</dbReference>
<evidence type="ECO:0000313" key="2">
    <source>
        <dbReference type="Proteomes" id="UP000237347"/>
    </source>
</evidence>
<name>A0AAW0K9Q1_QUESU</name>
<dbReference type="PANTHER" id="PTHR34796">
    <property type="entry name" value="EXPRESSED PROTEIN"/>
    <property type="match status" value="1"/>
</dbReference>
<dbReference type="PANTHER" id="PTHR34796:SF1">
    <property type="entry name" value="EXPRESSED PROTEIN"/>
    <property type="match status" value="1"/>
</dbReference>